<dbReference type="KEGG" id="vgo:GJW-30_1_01590"/>
<keyword evidence="2" id="KW-1185">Reference proteome</keyword>
<sequence length="29" mass="3141">MLELQLIGFAGFALFFAALLSGTRVPNRS</sequence>
<proteinExistence type="predicted"/>
<dbReference type="Proteomes" id="UP000236884">
    <property type="component" value="Chromosome"/>
</dbReference>
<name>A0A0S3PSX1_9BRAD</name>
<evidence type="ECO:0000313" key="1">
    <source>
        <dbReference type="EMBL" id="BAT59061.1"/>
    </source>
</evidence>
<dbReference type="EMBL" id="AP014946">
    <property type="protein sequence ID" value="BAT59061.1"/>
    <property type="molecule type" value="Genomic_DNA"/>
</dbReference>
<evidence type="ECO:0000313" key="2">
    <source>
        <dbReference type="Proteomes" id="UP000236884"/>
    </source>
</evidence>
<accession>A0A0S3PSX1</accession>
<dbReference type="AlphaFoldDB" id="A0A0S3PSX1"/>
<protein>
    <submittedName>
        <fullName evidence="1">Uncharacterized protein</fullName>
    </submittedName>
</protein>
<organism evidence="1 2">
    <name type="scientific">Variibacter gotjawalensis</name>
    <dbReference type="NCBI Taxonomy" id="1333996"/>
    <lineage>
        <taxon>Bacteria</taxon>
        <taxon>Pseudomonadati</taxon>
        <taxon>Pseudomonadota</taxon>
        <taxon>Alphaproteobacteria</taxon>
        <taxon>Hyphomicrobiales</taxon>
        <taxon>Nitrobacteraceae</taxon>
        <taxon>Variibacter</taxon>
    </lineage>
</organism>
<gene>
    <name evidence="1" type="ORF">GJW-30_1_01590</name>
</gene>
<reference evidence="1 2" key="1">
    <citation type="submission" date="2015-08" db="EMBL/GenBank/DDBJ databases">
        <title>Investigation of the bacterial diversity of lava forest soil.</title>
        <authorList>
            <person name="Lee J.S."/>
        </authorList>
    </citation>
    <scope>NUCLEOTIDE SEQUENCE [LARGE SCALE GENOMIC DNA]</scope>
    <source>
        <strain evidence="1 2">GJW-30</strain>
    </source>
</reference>